<proteinExistence type="inferred from homology"/>
<dbReference type="InterPro" id="IPR003661">
    <property type="entry name" value="HisK_dim/P_dom"/>
</dbReference>
<dbReference type="InterPro" id="IPR005467">
    <property type="entry name" value="His_kinase_dom"/>
</dbReference>
<feature type="coiled-coil region" evidence="10">
    <location>
        <begin position="133"/>
        <end position="160"/>
    </location>
</feature>
<dbReference type="Gene3D" id="3.30.565.10">
    <property type="entry name" value="Histidine kinase-like ATPase, C-terminal domain"/>
    <property type="match status" value="1"/>
</dbReference>
<keyword evidence="8 9" id="KW-0090">Biological rhythms</keyword>
<evidence type="ECO:0000256" key="1">
    <source>
        <dbReference type="ARBA" id="ARBA00000085"/>
    </source>
</evidence>
<dbReference type="InterPro" id="IPR050736">
    <property type="entry name" value="Sensor_HK_Regulatory"/>
</dbReference>
<comment type="subunit">
    <text evidence="9">Homooligomerizes. Interacts with KaiC. Participates in the KaiABC clock complex, whose core is composed of a KaiC homohexamer, 6 KaiB and up to 6 KaiA dimers. SasA and KaiB(fs) compete to bind to KaiC.</text>
</comment>
<dbReference type="PANTHER" id="PTHR43711:SF26">
    <property type="entry name" value="SENSOR HISTIDINE KINASE RCSC"/>
    <property type="match status" value="1"/>
</dbReference>
<keyword evidence="7 9" id="KW-0902">Two-component regulatory system</keyword>
<dbReference type="GO" id="GO:0005524">
    <property type="term" value="F:ATP binding"/>
    <property type="evidence" value="ECO:0007669"/>
    <property type="project" value="UniProtKB-KW"/>
</dbReference>
<dbReference type="InterPro" id="IPR003594">
    <property type="entry name" value="HATPase_dom"/>
</dbReference>
<dbReference type="RefSeq" id="WP_268610042.1">
    <property type="nucleotide sequence ID" value="NZ_CP113797.1"/>
</dbReference>
<dbReference type="CDD" id="cd00075">
    <property type="entry name" value="HATPase"/>
    <property type="match status" value="1"/>
</dbReference>
<dbReference type="SMART" id="SM00387">
    <property type="entry name" value="HATPase_c"/>
    <property type="match status" value="1"/>
</dbReference>
<evidence type="ECO:0000256" key="9">
    <source>
        <dbReference type="HAMAP-Rule" id="MF_01837"/>
    </source>
</evidence>
<dbReference type="NCBIfam" id="NF006800">
    <property type="entry name" value="PRK09303.1"/>
    <property type="match status" value="1"/>
</dbReference>
<dbReference type="SMART" id="SM00388">
    <property type="entry name" value="HisKA"/>
    <property type="match status" value="1"/>
</dbReference>
<dbReference type="KEGG" id="tsin:OXH18_23965"/>
<dbReference type="Pfam" id="PF00512">
    <property type="entry name" value="HisKA"/>
    <property type="match status" value="1"/>
</dbReference>
<evidence type="ECO:0000256" key="10">
    <source>
        <dbReference type="SAM" id="Coils"/>
    </source>
</evidence>
<dbReference type="InterPro" id="IPR036890">
    <property type="entry name" value="HATPase_C_sf"/>
</dbReference>
<dbReference type="Proteomes" id="UP001163152">
    <property type="component" value="Chromosome"/>
</dbReference>
<keyword evidence="13" id="KW-1185">Reference proteome</keyword>
<keyword evidence="2 9" id="KW-0597">Phosphoprotein</keyword>
<dbReference type="Gene3D" id="3.40.30.10">
    <property type="entry name" value="Glutaredoxin"/>
    <property type="match status" value="1"/>
</dbReference>
<evidence type="ECO:0000313" key="12">
    <source>
        <dbReference type="EMBL" id="WAL60186.1"/>
    </source>
</evidence>
<evidence type="ECO:0000256" key="3">
    <source>
        <dbReference type="ARBA" id="ARBA00022679"/>
    </source>
</evidence>
<dbReference type="SUPFAM" id="SSF55874">
    <property type="entry name" value="ATPase domain of HSP90 chaperone/DNA topoisomerase II/histidine kinase"/>
    <property type="match status" value="1"/>
</dbReference>
<protein>
    <recommendedName>
        <fullName evidence="9">Adaptive-response sensory-kinase SasA</fullName>
        <ecNumber evidence="9">2.7.13.3</ecNumber>
    </recommendedName>
    <alternativeName>
        <fullName evidence="9">Sensor histidine kinase SasA</fullName>
    </alternativeName>
</protein>
<evidence type="ECO:0000313" key="13">
    <source>
        <dbReference type="Proteomes" id="UP001163152"/>
    </source>
</evidence>
<keyword evidence="4 9" id="KW-0547">Nucleotide-binding</keyword>
<dbReference type="GO" id="GO:0000155">
    <property type="term" value="F:phosphorelay sensor kinase activity"/>
    <property type="evidence" value="ECO:0007669"/>
    <property type="project" value="InterPro"/>
</dbReference>
<dbReference type="SUPFAM" id="SSF52833">
    <property type="entry name" value="Thioredoxin-like"/>
    <property type="match status" value="1"/>
</dbReference>
<keyword evidence="3 9" id="KW-0808">Transferase</keyword>
<evidence type="ECO:0000256" key="6">
    <source>
        <dbReference type="ARBA" id="ARBA00022840"/>
    </source>
</evidence>
<dbReference type="CDD" id="cd02978">
    <property type="entry name" value="KaiB_like"/>
    <property type="match status" value="1"/>
</dbReference>
<name>A0A9E8ZC84_9CYAN</name>
<dbReference type="EMBL" id="CP113797">
    <property type="protein sequence ID" value="WAL60186.1"/>
    <property type="molecule type" value="Genomic_DNA"/>
</dbReference>
<dbReference type="Pfam" id="PF02518">
    <property type="entry name" value="HATPase_c"/>
    <property type="match status" value="1"/>
</dbReference>
<dbReference type="GO" id="GO:0007623">
    <property type="term" value="P:circadian rhythm"/>
    <property type="evidence" value="ECO:0007669"/>
    <property type="project" value="UniProtKB-UniRule"/>
</dbReference>
<accession>A0A9E8ZC84</accession>
<dbReference type="InterPro" id="IPR004358">
    <property type="entry name" value="Sig_transdc_His_kin-like_C"/>
</dbReference>
<comment type="catalytic activity">
    <reaction evidence="1 9">
        <text>ATP + protein L-histidine = ADP + protein N-phospho-L-histidine.</text>
        <dbReference type="EC" id="2.7.13.3"/>
    </reaction>
</comment>
<evidence type="ECO:0000256" key="4">
    <source>
        <dbReference type="ARBA" id="ARBA00022741"/>
    </source>
</evidence>
<evidence type="ECO:0000256" key="2">
    <source>
        <dbReference type="ARBA" id="ARBA00022553"/>
    </source>
</evidence>
<dbReference type="EC" id="2.7.13.3" evidence="9"/>
<keyword evidence="5 9" id="KW-0418">Kinase</keyword>
<dbReference type="InterPro" id="IPR023527">
    <property type="entry name" value="Kinase_SasA"/>
</dbReference>
<organism evidence="12 13">
    <name type="scientific">Thermocoleostomius sinensis A174</name>
    <dbReference type="NCBI Taxonomy" id="2016057"/>
    <lineage>
        <taxon>Bacteria</taxon>
        <taxon>Bacillati</taxon>
        <taxon>Cyanobacteriota</taxon>
        <taxon>Cyanophyceae</taxon>
        <taxon>Oculatellales</taxon>
        <taxon>Oculatellaceae</taxon>
        <taxon>Thermocoleostomius</taxon>
    </lineage>
</organism>
<dbReference type="PANTHER" id="PTHR43711">
    <property type="entry name" value="TWO-COMPONENT HISTIDINE KINASE"/>
    <property type="match status" value="1"/>
</dbReference>
<sequence length="393" mass="45150">MEALPKQPVNPETPLQLLLFVDKRPSSGERIRQIRHCLKELAAEDVYELQVVDVSEQPHLAEHFKIVATPSLIKIHPEPHQTLAGSNLVAQLKIWWPRWQRSIEEYQSLIERGTVAEVASLNQIQSIAQSAEVIRLSDEIFRLQREREELQSQLQFKDQLIEMLAHDLRNPLTAVSIALETLEQLGHASKQEIVCSNPQLMGQLVRHARMQTKAIDRMITDVLQAARDKSAELHIQPKELELGHLCLEVIDRLREQFQAKFQQLKTDIPSDLPKVHADRERVRQVLINLLDNAIKYTPEHGTIEIAILHRTTQKVQVSICDTGPGIPLENQKSIFEERFRLKRDEAKEGYGIGLALCRRVIRAHYGQIWVDSEPNHGSCFHFTLPVYRSIRST</sequence>
<dbReference type="PROSITE" id="PS50109">
    <property type="entry name" value="HIS_KIN"/>
    <property type="match status" value="1"/>
</dbReference>
<gene>
    <name evidence="9" type="primary">sasA</name>
    <name evidence="12" type="ORF">OXH18_23965</name>
</gene>
<dbReference type="PRINTS" id="PR00344">
    <property type="entry name" value="BCTRLSENSOR"/>
</dbReference>
<dbReference type="Pfam" id="PF07689">
    <property type="entry name" value="KaiB"/>
    <property type="match status" value="1"/>
</dbReference>
<evidence type="ECO:0000256" key="5">
    <source>
        <dbReference type="ARBA" id="ARBA00022777"/>
    </source>
</evidence>
<keyword evidence="10" id="KW-0175">Coiled coil</keyword>
<evidence type="ECO:0000259" key="11">
    <source>
        <dbReference type="PROSITE" id="PS50109"/>
    </source>
</evidence>
<dbReference type="InterPro" id="IPR036249">
    <property type="entry name" value="Thioredoxin-like_sf"/>
</dbReference>
<dbReference type="HAMAP" id="MF_01837">
    <property type="entry name" value="Kinase_SasA"/>
    <property type="match status" value="1"/>
</dbReference>
<feature type="domain" description="Histidine kinase" evidence="11">
    <location>
        <begin position="163"/>
        <end position="388"/>
    </location>
</feature>
<dbReference type="SUPFAM" id="SSF47384">
    <property type="entry name" value="Homodimeric domain of signal transducing histidine kinase"/>
    <property type="match status" value="1"/>
</dbReference>
<dbReference type="FunFam" id="1.10.287.130:FF:000154">
    <property type="entry name" value="Adaptive-response sensory kinase"/>
    <property type="match status" value="1"/>
</dbReference>
<comment type="function">
    <text evidence="9">Member of the two-component regulatory system SasA/RpaA involved in genome-wide circadian gene expression. One of several clock output pathways. Participates in the Kai clock protein complex, the main circadian regulator in cyanobacteria, via its interaction with KaiC. KaiC enhances the autophosphorylation activity of SasA, which then transfers its phosphate group to RpaA to activate it. In addition to its output function, recruits fold-shifted KaiB (KaiB(fs)) to KaiC to cooperatively form the KaiB(6):KaiC(6) complex (independent of SasA kinase activity). Required for robustness of the circadian rhythm of gene expression and is involved in clock output, also required for adaptation to light/dark cycles.</text>
</comment>
<feature type="modified residue" description="Phosphohistidine; by autocatalysis" evidence="9">
    <location>
        <position position="166"/>
    </location>
</feature>
<dbReference type="FunFam" id="3.30.565.10:FF:000006">
    <property type="entry name" value="Sensor histidine kinase WalK"/>
    <property type="match status" value="1"/>
</dbReference>
<evidence type="ECO:0000256" key="7">
    <source>
        <dbReference type="ARBA" id="ARBA00023012"/>
    </source>
</evidence>
<dbReference type="InterPro" id="IPR036097">
    <property type="entry name" value="HisK_dim/P_sf"/>
</dbReference>
<evidence type="ECO:0000256" key="8">
    <source>
        <dbReference type="ARBA" id="ARBA00023108"/>
    </source>
</evidence>
<dbReference type="Gene3D" id="1.10.287.130">
    <property type="match status" value="1"/>
</dbReference>
<dbReference type="AlphaFoldDB" id="A0A9E8ZC84"/>
<comment type="domain">
    <text evidence="9">The N-terminus interacts with KaiC, while the C-terminal histidine kinase domain autophosphorylates and is probably responsible for self-oligomerization. The N-terminal domain stimulates the C-terminus to autophosphorylate.</text>
</comment>
<dbReference type="SMART" id="SM01248">
    <property type="entry name" value="KaiB"/>
    <property type="match status" value="1"/>
</dbReference>
<keyword evidence="6 9" id="KW-0067">ATP-binding</keyword>
<dbReference type="CDD" id="cd00082">
    <property type="entry name" value="HisKA"/>
    <property type="match status" value="1"/>
</dbReference>
<reference evidence="12" key="1">
    <citation type="submission" date="2022-12" db="EMBL/GenBank/DDBJ databases">
        <title>Polyphasic identification of a Novel Hot-Spring Cyanobacterium Ocullathermofonsia sinensis gen nov. sp. nov. and Genomic Insights on its Adaptations to the Thermal Habitat.</title>
        <authorList>
            <person name="Daroch M."/>
            <person name="Tang J."/>
            <person name="Jiang Y."/>
        </authorList>
    </citation>
    <scope>NUCLEOTIDE SEQUENCE</scope>
    <source>
        <strain evidence="12">PKUAC-SCTA174</strain>
    </source>
</reference>
<dbReference type="InterPro" id="IPR011649">
    <property type="entry name" value="KaiB_domain"/>
</dbReference>